<dbReference type="GO" id="GO:0003677">
    <property type="term" value="F:DNA binding"/>
    <property type="evidence" value="ECO:0007669"/>
    <property type="project" value="UniProtKB-KW"/>
</dbReference>
<dbReference type="PANTHER" id="PTHR30349:SF64">
    <property type="entry name" value="PROPHAGE INTEGRASE INTD-RELATED"/>
    <property type="match status" value="1"/>
</dbReference>
<dbReference type="PROSITE" id="PS51898">
    <property type="entry name" value="TYR_RECOMBINASE"/>
    <property type="match status" value="1"/>
</dbReference>
<accession>B6VT37</accession>
<dbReference type="InterPro" id="IPR025269">
    <property type="entry name" value="SAM-like_dom"/>
</dbReference>
<dbReference type="Pfam" id="PF00589">
    <property type="entry name" value="Phage_integrase"/>
    <property type="match status" value="1"/>
</dbReference>
<dbReference type="InterPro" id="IPR002104">
    <property type="entry name" value="Integrase_catalytic"/>
</dbReference>
<evidence type="ECO:0000313" key="5">
    <source>
        <dbReference type="EMBL" id="EEB26921.1"/>
    </source>
</evidence>
<comment type="similarity">
    <text evidence="1">Belongs to the 'phage' integrase family.</text>
</comment>
<evidence type="ECO:0000313" key="6">
    <source>
        <dbReference type="Proteomes" id="UP000004849"/>
    </source>
</evidence>
<dbReference type="Gene3D" id="1.10.150.130">
    <property type="match status" value="1"/>
</dbReference>
<dbReference type="InterPro" id="IPR011010">
    <property type="entry name" value="DNA_brk_join_enz"/>
</dbReference>
<dbReference type="GO" id="GO:0006310">
    <property type="term" value="P:DNA recombination"/>
    <property type="evidence" value="ECO:0007669"/>
    <property type="project" value="UniProtKB-KW"/>
</dbReference>
<reference evidence="5 6" key="2">
    <citation type="submission" date="2008-10" db="EMBL/GenBank/DDBJ databases">
        <authorList>
            <person name="Fulton L."/>
            <person name="Clifton S."/>
            <person name="Fulton B."/>
            <person name="Xu J."/>
            <person name="Minx P."/>
            <person name="Pepin K.H."/>
            <person name="Johnson M."/>
            <person name="Thiruvilangam P."/>
            <person name="Bhonagiri V."/>
            <person name="Nash W.E."/>
            <person name="Mardis E.R."/>
            <person name="Wilson R.K."/>
        </authorList>
    </citation>
    <scope>NUCLEOTIDE SEQUENCE [LARGE SCALE GENOMIC DNA]</scope>
    <source>
        <strain evidence="5 6">DSM 17855</strain>
    </source>
</reference>
<feature type="domain" description="Tyr recombinase" evidence="4">
    <location>
        <begin position="224"/>
        <end position="397"/>
    </location>
</feature>
<dbReference type="EMBL" id="ABWZ01000013">
    <property type="protein sequence ID" value="EEB26921.1"/>
    <property type="molecule type" value="Genomic_DNA"/>
</dbReference>
<keyword evidence="3" id="KW-0233">DNA recombination</keyword>
<dbReference type="Gene3D" id="1.10.443.10">
    <property type="entry name" value="Intergrase catalytic core"/>
    <property type="match status" value="1"/>
</dbReference>
<dbReference type="AlphaFoldDB" id="B6VT37"/>
<dbReference type="InterPro" id="IPR013762">
    <property type="entry name" value="Integrase-like_cat_sf"/>
</dbReference>
<dbReference type="Pfam" id="PF17293">
    <property type="entry name" value="Arm-DNA-bind_5"/>
    <property type="match status" value="1"/>
</dbReference>
<dbReference type="PANTHER" id="PTHR30349">
    <property type="entry name" value="PHAGE INTEGRASE-RELATED"/>
    <property type="match status" value="1"/>
</dbReference>
<sequence length="415" mass="48403">MFYNHQITDIMRSTFSILFYINRGKIKADGTTAVMCRITIDGKSTAITTDIYCRPEDWNAKTGTIRTIRENARLQEYRKYIEQTYEDILRTQGVVSAEIIKTRVTRQFVVPTRLLQMGEIERERLRIRSKEINSISTYRNSQYFQKYLTDYLTSLGRKEIAFEEITEDFGKGYKAFLVRNKNFSSTQTNRCLCWLNRLLYLAVDNEILRTNPVEDVEYEKKPAPKHKYVTREEMKRIMAMPLNDGRAELGRRAFIFSCLTGLAYADIKQLHPRHIETTADGRRFIRICRKKTEVEAVIPLHPIAEQILALYNTTDMHNLVFPLPSRDSIWHEIREIGVILGRNDDLSYHQARHGFGVLLISESVSIESIAKMMGHSNITTTQGYARITEDKISKEMDKLMEKRSKHRTHSGHDNQ</sequence>
<dbReference type="InterPro" id="IPR050090">
    <property type="entry name" value="Tyrosine_recombinase_XerCD"/>
</dbReference>
<dbReference type="Proteomes" id="UP000004849">
    <property type="component" value="Unassembled WGS sequence"/>
</dbReference>
<proteinExistence type="inferred from homology"/>
<evidence type="ECO:0000256" key="1">
    <source>
        <dbReference type="ARBA" id="ARBA00008857"/>
    </source>
</evidence>
<evidence type="ECO:0000259" key="4">
    <source>
        <dbReference type="PROSITE" id="PS51898"/>
    </source>
</evidence>
<dbReference type="InterPro" id="IPR010998">
    <property type="entry name" value="Integrase_recombinase_N"/>
</dbReference>
<keyword evidence="2" id="KW-0238">DNA-binding</keyword>
<evidence type="ECO:0000256" key="2">
    <source>
        <dbReference type="ARBA" id="ARBA00023125"/>
    </source>
</evidence>
<dbReference type="InterPro" id="IPR035386">
    <property type="entry name" value="Arm-DNA-bind_5"/>
</dbReference>
<dbReference type="HOGENOM" id="CLU_033139_2_1_10"/>
<dbReference type="GO" id="GO:0015074">
    <property type="term" value="P:DNA integration"/>
    <property type="evidence" value="ECO:0007669"/>
    <property type="project" value="InterPro"/>
</dbReference>
<gene>
    <name evidence="5" type="ORF">BACDOR_00607</name>
</gene>
<dbReference type="CDD" id="cd01185">
    <property type="entry name" value="INTN1_C_like"/>
    <property type="match status" value="1"/>
</dbReference>
<dbReference type="SUPFAM" id="SSF56349">
    <property type="entry name" value="DNA breaking-rejoining enzymes"/>
    <property type="match status" value="1"/>
</dbReference>
<dbReference type="Pfam" id="PF13102">
    <property type="entry name" value="Phage_int_SAM_5"/>
    <property type="match status" value="1"/>
</dbReference>
<reference evidence="5 6" key="1">
    <citation type="submission" date="2008-10" db="EMBL/GenBank/DDBJ databases">
        <title>Draft genome sequence of Bacteroides dorei (DSM 17855).</title>
        <authorList>
            <person name="Sudarsanam P."/>
            <person name="Ley R."/>
            <person name="Guruge J."/>
            <person name="Turnbaugh P.J."/>
            <person name="Mahowald M."/>
            <person name="Liep D."/>
            <person name="Gordon J."/>
        </authorList>
    </citation>
    <scope>NUCLEOTIDE SEQUENCE [LARGE SCALE GENOMIC DNA]</scope>
    <source>
        <strain evidence="5 6">DSM 17855</strain>
    </source>
</reference>
<evidence type="ECO:0000256" key="3">
    <source>
        <dbReference type="ARBA" id="ARBA00023172"/>
    </source>
</evidence>
<organism evidence="5 6">
    <name type="scientific">Phocaeicola dorei DSM 17855</name>
    <dbReference type="NCBI Taxonomy" id="483217"/>
    <lineage>
        <taxon>Bacteria</taxon>
        <taxon>Pseudomonadati</taxon>
        <taxon>Bacteroidota</taxon>
        <taxon>Bacteroidia</taxon>
        <taxon>Bacteroidales</taxon>
        <taxon>Bacteroidaceae</taxon>
        <taxon>Phocaeicola</taxon>
    </lineage>
</organism>
<protein>
    <recommendedName>
        <fullName evidence="4">Tyr recombinase domain-containing protein</fullName>
    </recommendedName>
</protein>
<name>B6VT37_9BACT</name>